<dbReference type="PROSITE" id="PS51782">
    <property type="entry name" value="LYSM"/>
    <property type="match status" value="1"/>
</dbReference>
<feature type="domain" description="LysM" evidence="1">
    <location>
        <begin position="48"/>
        <end position="101"/>
    </location>
</feature>
<evidence type="ECO:0000313" key="3">
    <source>
        <dbReference type="Proteomes" id="UP000789845"/>
    </source>
</evidence>
<proteinExistence type="predicted"/>
<keyword evidence="3" id="KW-1185">Reference proteome</keyword>
<dbReference type="RefSeq" id="WP_230496386.1">
    <property type="nucleotide sequence ID" value="NZ_CAKJTG010000008.1"/>
</dbReference>
<evidence type="ECO:0000259" key="1">
    <source>
        <dbReference type="PROSITE" id="PS51782"/>
    </source>
</evidence>
<dbReference type="AlphaFoldDB" id="A0A9C7LB41"/>
<evidence type="ECO:0000313" key="2">
    <source>
        <dbReference type="EMBL" id="CAG9608145.1"/>
    </source>
</evidence>
<protein>
    <recommendedName>
        <fullName evidence="1">LysM domain-containing protein</fullName>
    </recommendedName>
</protein>
<dbReference type="InterPro" id="IPR018392">
    <property type="entry name" value="LysM"/>
</dbReference>
<name>A0A9C7LB41_9BACI</name>
<gene>
    <name evidence="2" type="ORF">NEOCIP111885_01837</name>
</gene>
<accession>A0A9C7LB41</accession>
<dbReference type="EMBL" id="CAKJTG010000008">
    <property type="protein sequence ID" value="CAG9608145.1"/>
    <property type="molecule type" value="Genomic_DNA"/>
</dbReference>
<sequence>MKKFFGALVLLLICYIVLFDLKHGTLPHSSEKTSETVITAKSVELSFFEEKVKAGDTVLTIVENRLEAPIPVSITEIVTDFKALNEGVSPENIQIGKSYLFPDYLK</sequence>
<reference evidence="2" key="1">
    <citation type="submission" date="2021-10" db="EMBL/GenBank/DDBJ databases">
        <authorList>
            <person name="Criscuolo A."/>
        </authorList>
    </citation>
    <scope>NUCLEOTIDE SEQUENCE</scope>
    <source>
        <strain evidence="2">CIP111885</strain>
    </source>
</reference>
<organism evidence="2 3">
    <name type="scientific">Pseudoneobacillus rhizosphaerae</name>
    <dbReference type="NCBI Taxonomy" id="2880968"/>
    <lineage>
        <taxon>Bacteria</taxon>
        <taxon>Bacillati</taxon>
        <taxon>Bacillota</taxon>
        <taxon>Bacilli</taxon>
        <taxon>Bacillales</taxon>
        <taxon>Bacillaceae</taxon>
        <taxon>Pseudoneobacillus</taxon>
    </lineage>
</organism>
<comment type="caution">
    <text evidence="2">The sequence shown here is derived from an EMBL/GenBank/DDBJ whole genome shotgun (WGS) entry which is preliminary data.</text>
</comment>
<dbReference type="Proteomes" id="UP000789845">
    <property type="component" value="Unassembled WGS sequence"/>
</dbReference>